<dbReference type="RefSeq" id="WP_113615096.1">
    <property type="nucleotide sequence ID" value="NZ_QFFJ01000001.1"/>
</dbReference>
<dbReference type="OrthoDB" id="770734at2"/>
<accession>A0A365Y3L9</accession>
<organism evidence="2 3">
    <name type="scientific">Chitinophaga flava</name>
    <dbReference type="NCBI Taxonomy" id="2259036"/>
    <lineage>
        <taxon>Bacteria</taxon>
        <taxon>Pseudomonadati</taxon>
        <taxon>Bacteroidota</taxon>
        <taxon>Chitinophagia</taxon>
        <taxon>Chitinophagales</taxon>
        <taxon>Chitinophagaceae</taxon>
        <taxon>Chitinophaga</taxon>
    </lineage>
</organism>
<name>A0A365Y3L9_9BACT</name>
<dbReference type="AlphaFoldDB" id="A0A365Y3L9"/>
<reference evidence="2 3" key="1">
    <citation type="submission" date="2018-05" db="EMBL/GenBank/DDBJ databases">
        <title>Chitinophaga sp. K3CV102501T nov., isolated from isolated from a monsoon evergreen broad-leaved forest soil.</title>
        <authorList>
            <person name="Lv Y."/>
        </authorList>
    </citation>
    <scope>NUCLEOTIDE SEQUENCE [LARGE SCALE GENOMIC DNA]</scope>
    <source>
        <strain evidence="2 3">GDMCC 1.1325</strain>
    </source>
</reference>
<protein>
    <submittedName>
        <fullName evidence="2">Uncharacterized protein</fullName>
    </submittedName>
</protein>
<evidence type="ECO:0000313" key="3">
    <source>
        <dbReference type="Proteomes" id="UP000253410"/>
    </source>
</evidence>
<dbReference type="EMBL" id="QFFJ01000001">
    <property type="protein sequence ID" value="RBL92495.1"/>
    <property type="molecule type" value="Genomic_DNA"/>
</dbReference>
<feature type="signal peptide" evidence="1">
    <location>
        <begin position="1"/>
        <end position="22"/>
    </location>
</feature>
<comment type="caution">
    <text evidence="2">The sequence shown here is derived from an EMBL/GenBank/DDBJ whole genome shotgun (WGS) entry which is preliminary data.</text>
</comment>
<sequence length="132" mass="13642">MKTILFVCAITALSLGVGTTRANNGTPAKPVVAGKRFINMQGPSTISLSTGPYGYSVDLHGATLPDNAKWTIEKDGNVVARFSATQVVNGIAMLSVNGTDFGTTGTFYISLTGVTNDGFGMIYGAKSVTATL</sequence>
<evidence type="ECO:0000313" key="2">
    <source>
        <dbReference type="EMBL" id="RBL92495.1"/>
    </source>
</evidence>
<evidence type="ECO:0000256" key="1">
    <source>
        <dbReference type="SAM" id="SignalP"/>
    </source>
</evidence>
<gene>
    <name evidence="2" type="ORF">DF182_07900</name>
</gene>
<proteinExistence type="predicted"/>
<keyword evidence="3" id="KW-1185">Reference proteome</keyword>
<keyword evidence="1" id="KW-0732">Signal</keyword>
<feature type="chain" id="PRO_5016917983" evidence="1">
    <location>
        <begin position="23"/>
        <end position="132"/>
    </location>
</feature>
<dbReference type="Proteomes" id="UP000253410">
    <property type="component" value="Unassembled WGS sequence"/>
</dbReference>